<comment type="caution">
    <text evidence="2">The sequence shown here is derived from an EMBL/GenBank/DDBJ whole genome shotgun (WGS) entry which is preliminary data.</text>
</comment>
<evidence type="ECO:0008006" key="4">
    <source>
        <dbReference type="Google" id="ProtNLM"/>
    </source>
</evidence>
<dbReference type="Proteomes" id="UP001478817">
    <property type="component" value="Unassembled WGS sequence"/>
</dbReference>
<evidence type="ECO:0000313" key="3">
    <source>
        <dbReference type="Proteomes" id="UP001478817"/>
    </source>
</evidence>
<gene>
    <name evidence="2" type="ORF">AAAT05_01460</name>
</gene>
<feature type="compositionally biased region" description="Basic and acidic residues" evidence="1">
    <location>
        <begin position="464"/>
        <end position="477"/>
    </location>
</feature>
<dbReference type="RefSeq" id="WP_349181383.1">
    <property type="nucleotide sequence ID" value="NZ_JBBNGS010000002.1"/>
</dbReference>
<proteinExistence type="predicted"/>
<sequence length="506" mass="54859">MEGTRRMSDASELMNVHTALLEWAGDPDIGEMAAADAQDLRQCVMVMSANEARNERLYEIYEGTVPLAKVPTIVPDRYKDLRIGCPWPEVAVQSVVERSRVSGFVFDPDANGEDEAMREISERCDLALGYQAALTDSLISGVSFAVVGRDELGACVRWHTSRSAAGVWDYANNRLACGFAIVDRARRRAVTGDEASDTVPSKVDFYTPRGCWEITRGGSTRAWSASWLPDVMGEPRIVALVFRPDGEHPLGRSRFSEPMRACVQEYMANALNLHVASEFTALGQKWATGLSAEQYDALASAKWKFSADAAVLATENPNTNAAPQFGNFTQQSMEPILSVKRSLATDFAAAASIPISELLTQDSNPTSAEALTAAKDKLIALVESVNARNSRTLRKIALMLMAVESDCGIDGLTEAQRSVMVHMRRPETMSAAAESDAILKKSSVFPFLATSDVAIEEAGFTEEQQERLKSERDRWESSQRVAQAAQASGLDLSGTAPASPSGGEAA</sequence>
<reference evidence="2 3" key="1">
    <citation type="submission" date="2024-04" db="EMBL/GenBank/DDBJ databases">
        <title>Human intestinal bacterial collection.</title>
        <authorList>
            <person name="Pauvert C."/>
            <person name="Hitch T.C.A."/>
            <person name="Clavel T."/>
        </authorList>
    </citation>
    <scope>NUCLEOTIDE SEQUENCE [LARGE SCALE GENOMIC DNA]</scope>
    <source>
        <strain evidence="2 3">CLA-AA-H197</strain>
    </source>
</reference>
<feature type="compositionally biased region" description="Low complexity" evidence="1">
    <location>
        <begin position="478"/>
        <end position="488"/>
    </location>
</feature>
<evidence type="ECO:0000313" key="2">
    <source>
        <dbReference type="EMBL" id="MEQ2637021.1"/>
    </source>
</evidence>
<organism evidence="2 3">
    <name type="scientific">Paratractidigestivibacter faecalis</name>
    <dbReference type="NCBI Taxonomy" id="2292441"/>
    <lineage>
        <taxon>Bacteria</taxon>
        <taxon>Bacillati</taxon>
        <taxon>Actinomycetota</taxon>
        <taxon>Coriobacteriia</taxon>
        <taxon>Coriobacteriales</taxon>
        <taxon>Atopobiaceae</taxon>
        <taxon>Paratractidigestivibacter</taxon>
    </lineage>
</organism>
<name>A0ABV1IG59_9ACTN</name>
<evidence type="ECO:0000256" key="1">
    <source>
        <dbReference type="SAM" id="MobiDB-lite"/>
    </source>
</evidence>
<keyword evidence="3" id="KW-1185">Reference proteome</keyword>
<protein>
    <recommendedName>
        <fullName evidence="4">Phage portal protein</fullName>
    </recommendedName>
</protein>
<feature type="region of interest" description="Disordered" evidence="1">
    <location>
        <begin position="460"/>
        <end position="506"/>
    </location>
</feature>
<accession>A0ABV1IG59</accession>
<dbReference type="EMBL" id="JBBNGS010000002">
    <property type="protein sequence ID" value="MEQ2637021.1"/>
    <property type="molecule type" value="Genomic_DNA"/>
</dbReference>